<dbReference type="Proteomes" id="UP000076502">
    <property type="component" value="Unassembled WGS sequence"/>
</dbReference>
<organism evidence="1 2">
    <name type="scientific">Dufourea novaeangliae</name>
    <name type="common">Sweat bee</name>
    <dbReference type="NCBI Taxonomy" id="178035"/>
    <lineage>
        <taxon>Eukaryota</taxon>
        <taxon>Metazoa</taxon>
        <taxon>Ecdysozoa</taxon>
        <taxon>Arthropoda</taxon>
        <taxon>Hexapoda</taxon>
        <taxon>Insecta</taxon>
        <taxon>Pterygota</taxon>
        <taxon>Neoptera</taxon>
        <taxon>Endopterygota</taxon>
        <taxon>Hymenoptera</taxon>
        <taxon>Apocrita</taxon>
        <taxon>Aculeata</taxon>
        <taxon>Apoidea</taxon>
        <taxon>Anthophila</taxon>
        <taxon>Halictidae</taxon>
        <taxon>Rophitinae</taxon>
        <taxon>Dufourea</taxon>
    </lineage>
</organism>
<name>A0A154P7Q9_DUFNO</name>
<dbReference type="AlphaFoldDB" id="A0A154P7Q9"/>
<sequence length="96" mass="11503">MYLELKGLVLVFSNPPWRTVQSPGTTRKCFQILHFYKIIFFVKNMAKRQSRRTTVRDNEFESDDSDCLDDIEEQFQRVYASEMESSEESEDLFTFR</sequence>
<protein>
    <submittedName>
        <fullName evidence="1">Uncharacterized protein</fullName>
    </submittedName>
</protein>
<gene>
    <name evidence="1" type="ORF">WN55_09870</name>
</gene>
<evidence type="ECO:0000313" key="2">
    <source>
        <dbReference type="Proteomes" id="UP000076502"/>
    </source>
</evidence>
<reference evidence="1 2" key="1">
    <citation type="submission" date="2015-07" db="EMBL/GenBank/DDBJ databases">
        <title>The genome of Dufourea novaeangliae.</title>
        <authorList>
            <person name="Pan H."/>
            <person name="Kapheim K."/>
        </authorList>
    </citation>
    <scope>NUCLEOTIDE SEQUENCE [LARGE SCALE GENOMIC DNA]</scope>
    <source>
        <strain evidence="1">0120121106</strain>
        <tissue evidence="1">Whole body</tissue>
    </source>
</reference>
<evidence type="ECO:0000313" key="1">
    <source>
        <dbReference type="EMBL" id="KZC07883.1"/>
    </source>
</evidence>
<dbReference type="EMBL" id="KQ434833">
    <property type="protein sequence ID" value="KZC07883.1"/>
    <property type="molecule type" value="Genomic_DNA"/>
</dbReference>
<proteinExistence type="predicted"/>
<keyword evidence="2" id="KW-1185">Reference proteome</keyword>
<accession>A0A154P7Q9</accession>